<accession>A0ABP0HUH1</accession>
<dbReference type="EMBL" id="CAXAMN010001336">
    <property type="protein sequence ID" value="CAK8993865.1"/>
    <property type="molecule type" value="Genomic_DNA"/>
</dbReference>
<evidence type="ECO:0008006" key="3">
    <source>
        <dbReference type="Google" id="ProtNLM"/>
    </source>
</evidence>
<comment type="caution">
    <text evidence="1">The sequence shown here is derived from an EMBL/GenBank/DDBJ whole genome shotgun (WGS) entry which is preliminary data.</text>
</comment>
<proteinExistence type="predicted"/>
<sequence length="446" mass="48503">MLTSMPMTSPMTSIPIALARPCPTVSSVPSVPSVPCPVSVPMTIPSFEPLRLPISVAAPLRAPAPPAPAAPAAPAPGPLVRSPVGTAALKNFATVPVSWAPVECSDPRMLRRPEASPHTVHGPWPDAWNLIPRRDAAMRASQPGKSAPEKVLIWRCRHPHGLFSMFSLALGHADTCERQGLGLIVDWSSSELLYRGPPGESNVWSAFFQQPADLQMTCEAVRQAIRSGRYLETTKHHAVYGRYRGVIQDYGGIPLEQAAHGRALCRRNIALQPRFQEKLEKTMASILTPGKRLAVHIRRSDKVVEAAANFELSDEKLLQRIVAQCSAWQMDGVFLCSDDASLKKRLTRALDAAGLHVSTYDATLPSEASQAAHFDKSLDSYKKAEDVVMEAFLMAKGCHGLLSTYSNVSAAVVYLSSDGFPYTTFWDPVEANDQDTEPRPATLGQQ</sequence>
<gene>
    <name evidence="1" type="ORF">CCMP2556_LOCUS3406</name>
</gene>
<evidence type="ECO:0000313" key="1">
    <source>
        <dbReference type="EMBL" id="CAK8993865.1"/>
    </source>
</evidence>
<keyword evidence="2" id="KW-1185">Reference proteome</keyword>
<name>A0ABP0HUH1_9DINO</name>
<reference evidence="1 2" key="1">
    <citation type="submission" date="2024-02" db="EMBL/GenBank/DDBJ databases">
        <authorList>
            <person name="Chen Y."/>
            <person name="Shah S."/>
            <person name="Dougan E. K."/>
            <person name="Thang M."/>
            <person name="Chan C."/>
        </authorList>
    </citation>
    <scope>NUCLEOTIDE SEQUENCE [LARGE SCALE GENOMIC DNA]</scope>
</reference>
<dbReference type="Proteomes" id="UP001642484">
    <property type="component" value="Unassembled WGS sequence"/>
</dbReference>
<evidence type="ECO:0000313" key="2">
    <source>
        <dbReference type="Proteomes" id="UP001642484"/>
    </source>
</evidence>
<organism evidence="1 2">
    <name type="scientific">Durusdinium trenchii</name>
    <dbReference type="NCBI Taxonomy" id="1381693"/>
    <lineage>
        <taxon>Eukaryota</taxon>
        <taxon>Sar</taxon>
        <taxon>Alveolata</taxon>
        <taxon>Dinophyceae</taxon>
        <taxon>Suessiales</taxon>
        <taxon>Symbiodiniaceae</taxon>
        <taxon>Durusdinium</taxon>
    </lineage>
</organism>
<protein>
    <recommendedName>
        <fullName evidence="3">Peptide-O-fucosyltransferase</fullName>
    </recommendedName>
</protein>
<dbReference type="Gene3D" id="3.40.50.11350">
    <property type="match status" value="1"/>
</dbReference>